<feature type="chain" id="PRO_5020921524" evidence="1">
    <location>
        <begin position="23"/>
        <end position="209"/>
    </location>
</feature>
<protein>
    <submittedName>
        <fullName evidence="2">Uncharacterized protein</fullName>
    </submittedName>
</protein>
<dbReference type="OrthoDB" id="10354705at2759"/>
<accession>A0A4P9Y7G7</accession>
<dbReference type="AlphaFoldDB" id="A0A4P9Y7G7"/>
<keyword evidence="1" id="KW-0732">Signal</keyword>
<keyword evidence="3" id="KW-1185">Reference proteome</keyword>
<dbReference type="EMBL" id="KZ987766">
    <property type="protein sequence ID" value="RKP15018.1"/>
    <property type="molecule type" value="Genomic_DNA"/>
</dbReference>
<name>A0A4P9Y7G7_9FUNG</name>
<gene>
    <name evidence="2" type="ORF">BJ684DRAFT_14698</name>
</gene>
<reference evidence="3" key="1">
    <citation type="journal article" date="2018" name="Nat. Microbiol.">
        <title>Leveraging single-cell genomics to expand the fungal tree of life.</title>
        <authorList>
            <person name="Ahrendt S.R."/>
            <person name="Quandt C.A."/>
            <person name="Ciobanu D."/>
            <person name="Clum A."/>
            <person name="Salamov A."/>
            <person name="Andreopoulos B."/>
            <person name="Cheng J.F."/>
            <person name="Woyke T."/>
            <person name="Pelin A."/>
            <person name="Henrissat B."/>
            <person name="Reynolds N.K."/>
            <person name="Benny G.L."/>
            <person name="Smith M.E."/>
            <person name="James T.Y."/>
            <person name="Grigoriev I.V."/>
        </authorList>
    </citation>
    <scope>NUCLEOTIDE SEQUENCE [LARGE SCALE GENOMIC DNA]</scope>
</reference>
<feature type="signal peptide" evidence="1">
    <location>
        <begin position="1"/>
        <end position="22"/>
    </location>
</feature>
<evidence type="ECO:0000313" key="3">
    <source>
        <dbReference type="Proteomes" id="UP000267251"/>
    </source>
</evidence>
<sequence>MKLPFALLITLLSLALTPRVWAGTGPDPPVWGLPSFSLSGNTTNGTPIVLCTSVMPNNTQGWGFYFRKGDSASADKPPSNCAFSIQDRPATVGSGLFWSVGMALSTTKVPMSVTSNGPPGFGPHFTDMGYEFYGYSLVPRDNNQVNIKLIDFQGSPRNGQCLGWTDKAKPGTIQQNGLDGISMVDCDDSKSKWTKGGGYVQSSIENWEG</sequence>
<proteinExistence type="predicted"/>
<organism evidence="2 3">
    <name type="scientific">Piptocephalis cylindrospora</name>
    <dbReference type="NCBI Taxonomy" id="1907219"/>
    <lineage>
        <taxon>Eukaryota</taxon>
        <taxon>Fungi</taxon>
        <taxon>Fungi incertae sedis</taxon>
        <taxon>Zoopagomycota</taxon>
        <taxon>Zoopagomycotina</taxon>
        <taxon>Zoopagomycetes</taxon>
        <taxon>Zoopagales</taxon>
        <taxon>Piptocephalidaceae</taxon>
        <taxon>Piptocephalis</taxon>
    </lineage>
</organism>
<evidence type="ECO:0000256" key="1">
    <source>
        <dbReference type="SAM" id="SignalP"/>
    </source>
</evidence>
<evidence type="ECO:0000313" key="2">
    <source>
        <dbReference type="EMBL" id="RKP15018.1"/>
    </source>
</evidence>
<dbReference type="Proteomes" id="UP000267251">
    <property type="component" value="Unassembled WGS sequence"/>
</dbReference>